<dbReference type="Proteomes" id="UP000236291">
    <property type="component" value="Unassembled WGS sequence"/>
</dbReference>
<protein>
    <recommendedName>
        <fullName evidence="1">Retrovirus-related Pol polyprotein from transposon TNT 1-94-like beta-barrel domain-containing protein</fullName>
    </recommendedName>
</protein>
<gene>
    <name evidence="2" type="ORF">L195_g049542</name>
</gene>
<proteinExistence type="predicted"/>
<evidence type="ECO:0000313" key="3">
    <source>
        <dbReference type="Proteomes" id="UP000236291"/>
    </source>
</evidence>
<dbReference type="EMBL" id="ASHM01073289">
    <property type="protein sequence ID" value="PNX55909.1"/>
    <property type="molecule type" value="Genomic_DNA"/>
</dbReference>
<dbReference type="AlphaFoldDB" id="A0A2K3JPE4"/>
<organism evidence="2 3">
    <name type="scientific">Trifolium pratense</name>
    <name type="common">Red clover</name>
    <dbReference type="NCBI Taxonomy" id="57577"/>
    <lineage>
        <taxon>Eukaryota</taxon>
        <taxon>Viridiplantae</taxon>
        <taxon>Streptophyta</taxon>
        <taxon>Embryophyta</taxon>
        <taxon>Tracheophyta</taxon>
        <taxon>Spermatophyta</taxon>
        <taxon>Magnoliopsida</taxon>
        <taxon>eudicotyledons</taxon>
        <taxon>Gunneridae</taxon>
        <taxon>Pentapetalae</taxon>
        <taxon>rosids</taxon>
        <taxon>fabids</taxon>
        <taxon>Fabales</taxon>
        <taxon>Fabaceae</taxon>
        <taxon>Papilionoideae</taxon>
        <taxon>50 kb inversion clade</taxon>
        <taxon>NPAAA clade</taxon>
        <taxon>Hologalegina</taxon>
        <taxon>IRL clade</taxon>
        <taxon>Trifolieae</taxon>
        <taxon>Trifolium</taxon>
    </lineage>
</organism>
<reference evidence="2 3" key="2">
    <citation type="journal article" date="2017" name="Front. Plant Sci.">
        <title>Gene Classification and Mining of Molecular Markers Useful in Red Clover (Trifolium pratense) Breeding.</title>
        <authorList>
            <person name="Istvanek J."/>
            <person name="Dluhosova J."/>
            <person name="Dluhos P."/>
            <person name="Patkova L."/>
            <person name="Nedelnik J."/>
            <person name="Repkova J."/>
        </authorList>
    </citation>
    <scope>NUCLEOTIDE SEQUENCE [LARGE SCALE GENOMIC DNA]</scope>
    <source>
        <strain evidence="3">cv. Tatra</strain>
        <tissue evidence="2">Young leaves</tissue>
    </source>
</reference>
<dbReference type="Pfam" id="PF22936">
    <property type="entry name" value="Pol_BBD"/>
    <property type="match status" value="1"/>
</dbReference>
<accession>A0A2K3JPE4</accession>
<reference evidence="2 3" key="1">
    <citation type="journal article" date="2014" name="Am. J. Bot.">
        <title>Genome assembly and annotation for red clover (Trifolium pratense; Fabaceae).</title>
        <authorList>
            <person name="Istvanek J."/>
            <person name="Jaros M."/>
            <person name="Krenek A."/>
            <person name="Repkova J."/>
        </authorList>
    </citation>
    <scope>NUCLEOTIDE SEQUENCE [LARGE SCALE GENOMIC DNA]</scope>
    <source>
        <strain evidence="3">cv. Tatra</strain>
        <tissue evidence="2">Young leaves</tissue>
    </source>
</reference>
<dbReference type="InterPro" id="IPR054722">
    <property type="entry name" value="PolX-like_BBD"/>
</dbReference>
<sequence>MTGKTKLDSWILDSGASNHMTGTLQYLSDVREVIGCPVGLPNGHTATSTKEGTIKLTDGLKLKNDRTSKMLIGAGERRDGLYFFREVPKVKACRVERMNQIEVWHKRLGHPSWKTTHKTAELKENIAISSMWRELCGFKETCPLSFGVSVS</sequence>
<comment type="caution">
    <text evidence="2">The sequence shown here is derived from an EMBL/GenBank/DDBJ whole genome shotgun (WGS) entry which is preliminary data.</text>
</comment>
<evidence type="ECO:0000259" key="1">
    <source>
        <dbReference type="Pfam" id="PF22936"/>
    </source>
</evidence>
<name>A0A2K3JPE4_TRIPR</name>
<evidence type="ECO:0000313" key="2">
    <source>
        <dbReference type="EMBL" id="PNX55909.1"/>
    </source>
</evidence>
<feature type="domain" description="Retrovirus-related Pol polyprotein from transposon TNT 1-94-like beta-barrel" evidence="1">
    <location>
        <begin position="10"/>
        <end position="57"/>
    </location>
</feature>